<evidence type="ECO:0000313" key="6">
    <source>
        <dbReference type="Proteomes" id="UP001430149"/>
    </source>
</evidence>
<feature type="signal peptide" evidence="3">
    <location>
        <begin position="1"/>
        <end position="20"/>
    </location>
</feature>
<keyword evidence="2 3" id="KW-0732">Signal</keyword>
<accession>A0ABS2K1P9</accession>
<evidence type="ECO:0000256" key="1">
    <source>
        <dbReference type="ARBA" id="ARBA00010333"/>
    </source>
</evidence>
<evidence type="ECO:0000256" key="3">
    <source>
        <dbReference type="SAM" id="SignalP"/>
    </source>
</evidence>
<dbReference type="PANTHER" id="PTHR35936">
    <property type="entry name" value="MEMBRANE-BOUND LYTIC MUREIN TRANSGLYCOSYLASE F"/>
    <property type="match status" value="1"/>
</dbReference>
<keyword evidence="6" id="KW-1185">Reference proteome</keyword>
<evidence type="ECO:0000259" key="4">
    <source>
        <dbReference type="SMART" id="SM00062"/>
    </source>
</evidence>
<dbReference type="PANTHER" id="PTHR35936:SF38">
    <property type="entry name" value="GLUTAMINE-BINDING PERIPLASMIC PROTEIN"/>
    <property type="match status" value="1"/>
</dbReference>
<dbReference type="SUPFAM" id="SSF53850">
    <property type="entry name" value="Periplasmic binding protein-like II"/>
    <property type="match status" value="1"/>
</dbReference>
<gene>
    <name evidence="5" type="ORF">ISP19_07100</name>
</gene>
<organism evidence="5 6">
    <name type="scientific">Dyella flava</name>
    <dbReference type="NCBI Taxonomy" id="1920170"/>
    <lineage>
        <taxon>Bacteria</taxon>
        <taxon>Pseudomonadati</taxon>
        <taxon>Pseudomonadota</taxon>
        <taxon>Gammaproteobacteria</taxon>
        <taxon>Lysobacterales</taxon>
        <taxon>Rhodanobacteraceae</taxon>
        <taxon>Dyella</taxon>
    </lineage>
</organism>
<comment type="caution">
    <text evidence="5">The sequence shown here is derived from an EMBL/GenBank/DDBJ whole genome shotgun (WGS) entry which is preliminary data.</text>
</comment>
<reference evidence="5" key="1">
    <citation type="submission" date="2020-10" db="EMBL/GenBank/DDBJ databases">
        <title>Phylogeny of dyella-like bacteria.</title>
        <authorList>
            <person name="Fu J."/>
        </authorList>
    </citation>
    <scope>NUCLEOTIDE SEQUENCE</scope>
    <source>
        <strain evidence="5">DHOC52</strain>
    </source>
</reference>
<dbReference type="InterPro" id="IPR001638">
    <property type="entry name" value="Solute-binding_3/MltF_N"/>
</dbReference>
<evidence type="ECO:0000256" key="2">
    <source>
        <dbReference type="ARBA" id="ARBA00022729"/>
    </source>
</evidence>
<sequence>MRLLQVMGCLVSLVLVGALAKAPMVSGAAAKSPHTSQVSGDTLSTIQRRGVIRVGVAVNAPWVLQDKAGQWIGLDIDLARQFAQDMRWQIELVPTTWSTAIEDLRAGRFDVLAAGLSVTPQRALLLKYSHPYGAFALGLVVNRKSLGKDDLLTLETGEGKHKVAVLSGTVTAATAKEYLGNSDLLEINDENKAIEDLRNGTLDGLIAEQPLPDALARSYPDQLHTLDVSTYGKTAHAFAVRSEDQNLVDVVNAWLTYEDATGWIQSRKEFWIHSAAWIELMGT</sequence>
<evidence type="ECO:0000313" key="5">
    <source>
        <dbReference type="EMBL" id="MBM7125148.1"/>
    </source>
</evidence>
<dbReference type="Pfam" id="PF00497">
    <property type="entry name" value="SBP_bac_3"/>
    <property type="match status" value="1"/>
</dbReference>
<dbReference type="Gene3D" id="3.40.190.10">
    <property type="entry name" value="Periplasmic binding protein-like II"/>
    <property type="match status" value="2"/>
</dbReference>
<dbReference type="CDD" id="cd13530">
    <property type="entry name" value="PBP2_peptides_like"/>
    <property type="match status" value="1"/>
</dbReference>
<name>A0ABS2K1P9_9GAMM</name>
<feature type="chain" id="PRO_5047367994" evidence="3">
    <location>
        <begin position="21"/>
        <end position="283"/>
    </location>
</feature>
<dbReference type="RefSeq" id="WP_204680669.1">
    <property type="nucleotide sequence ID" value="NZ_BSNR01000018.1"/>
</dbReference>
<protein>
    <submittedName>
        <fullName evidence="5">Amino acid ABC transporter substrate-binding protein</fullName>
    </submittedName>
</protein>
<proteinExistence type="inferred from homology"/>
<dbReference type="Proteomes" id="UP001430149">
    <property type="component" value="Unassembled WGS sequence"/>
</dbReference>
<dbReference type="SMART" id="SM00062">
    <property type="entry name" value="PBPb"/>
    <property type="match status" value="1"/>
</dbReference>
<dbReference type="EMBL" id="JADIKE010000031">
    <property type="protein sequence ID" value="MBM7125148.1"/>
    <property type="molecule type" value="Genomic_DNA"/>
</dbReference>
<feature type="domain" description="Solute-binding protein family 3/N-terminal" evidence="4">
    <location>
        <begin position="51"/>
        <end position="275"/>
    </location>
</feature>
<comment type="similarity">
    <text evidence="1">Belongs to the bacterial solute-binding protein 3 family.</text>
</comment>